<feature type="transmembrane region" description="Helical" evidence="7">
    <location>
        <begin position="33"/>
        <end position="56"/>
    </location>
</feature>
<evidence type="ECO:0000256" key="6">
    <source>
        <dbReference type="ARBA" id="ARBA00023136"/>
    </source>
</evidence>
<evidence type="ECO:0000256" key="5">
    <source>
        <dbReference type="ARBA" id="ARBA00022989"/>
    </source>
</evidence>
<protein>
    <submittedName>
        <fullName evidence="8">GlsB/YeaQ/YmgE family stress response membrane protein</fullName>
    </submittedName>
</protein>
<feature type="transmembrane region" description="Helical" evidence="7">
    <location>
        <begin position="6"/>
        <end position="26"/>
    </location>
</feature>
<proteinExistence type="inferred from homology"/>
<accession>A0A8J7H7H4</accession>
<keyword evidence="5 7" id="KW-1133">Transmembrane helix</keyword>
<dbReference type="RefSeq" id="WP_197661399.1">
    <property type="nucleotide sequence ID" value="NZ_JAEAGR010000009.1"/>
</dbReference>
<comment type="caution">
    <text evidence="8">The sequence shown here is derived from an EMBL/GenBank/DDBJ whole genome shotgun (WGS) entry which is preliminary data.</text>
</comment>
<evidence type="ECO:0000256" key="1">
    <source>
        <dbReference type="ARBA" id="ARBA00004651"/>
    </source>
</evidence>
<dbReference type="EMBL" id="JAEAGR010000009">
    <property type="protein sequence ID" value="MBH1941176.1"/>
    <property type="molecule type" value="Genomic_DNA"/>
</dbReference>
<dbReference type="GO" id="GO:0005886">
    <property type="term" value="C:plasma membrane"/>
    <property type="evidence" value="ECO:0007669"/>
    <property type="project" value="UniProtKB-SubCell"/>
</dbReference>
<feature type="transmembrane region" description="Helical" evidence="7">
    <location>
        <begin position="62"/>
        <end position="84"/>
    </location>
</feature>
<keyword evidence="6 7" id="KW-0472">Membrane</keyword>
<keyword evidence="3" id="KW-1003">Cell membrane</keyword>
<reference evidence="8" key="1">
    <citation type="submission" date="2020-12" db="EMBL/GenBank/DDBJ databases">
        <title>M. sibirica DSM 26468T genome.</title>
        <authorList>
            <person name="Thieme N."/>
            <person name="Rettenmaier R."/>
            <person name="Zverlov V."/>
            <person name="Liebl W."/>
        </authorList>
    </citation>
    <scope>NUCLEOTIDE SEQUENCE</scope>
    <source>
        <strain evidence="8">DSM 26468</strain>
    </source>
</reference>
<dbReference type="PANTHER" id="PTHR33884:SF3">
    <property type="entry name" value="UPF0410 PROTEIN YMGE"/>
    <property type="match status" value="1"/>
</dbReference>
<evidence type="ECO:0000256" key="4">
    <source>
        <dbReference type="ARBA" id="ARBA00022692"/>
    </source>
</evidence>
<evidence type="ECO:0000313" key="8">
    <source>
        <dbReference type="EMBL" id="MBH1941176.1"/>
    </source>
</evidence>
<dbReference type="InterPro" id="IPR007341">
    <property type="entry name" value="Transgly_assoc"/>
</dbReference>
<gene>
    <name evidence="8" type="ORF">I5677_09760</name>
</gene>
<organism evidence="8 9">
    <name type="scientific">Mobilitalea sibirica</name>
    <dbReference type="NCBI Taxonomy" id="1462919"/>
    <lineage>
        <taxon>Bacteria</taxon>
        <taxon>Bacillati</taxon>
        <taxon>Bacillota</taxon>
        <taxon>Clostridia</taxon>
        <taxon>Lachnospirales</taxon>
        <taxon>Lachnospiraceae</taxon>
        <taxon>Mobilitalea</taxon>
    </lineage>
</organism>
<evidence type="ECO:0000256" key="3">
    <source>
        <dbReference type="ARBA" id="ARBA00022475"/>
    </source>
</evidence>
<keyword evidence="9" id="KW-1185">Reference proteome</keyword>
<comment type="similarity">
    <text evidence="2">Belongs to the UPF0410 family.</text>
</comment>
<dbReference type="Proteomes" id="UP000623269">
    <property type="component" value="Unassembled WGS sequence"/>
</dbReference>
<keyword evidence="4 7" id="KW-0812">Transmembrane</keyword>
<evidence type="ECO:0000256" key="2">
    <source>
        <dbReference type="ARBA" id="ARBA00011006"/>
    </source>
</evidence>
<dbReference type="AlphaFoldDB" id="A0A8J7H7H4"/>
<sequence>MPEISNILVWLILGGISGWIASKIAGKDAEMGFGLNLVVGILGAFIGGWVAGLFGLGPATGLNLWSFVISILGAVILLGIISVFKRKT</sequence>
<evidence type="ECO:0000313" key="9">
    <source>
        <dbReference type="Proteomes" id="UP000623269"/>
    </source>
</evidence>
<name>A0A8J7H7H4_9FIRM</name>
<dbReference type="PANTHER" id="PTHR33884">
    <property type="entry name" value="UPF0410 PROTEIN YMGE"/>
    <property type="match status" value="1"/>
</dbReference>
<evidence type="ECO:0000256" key="7">
    <source>
        <dbReference type="SAM" id="Phobius"/>
    </source>
</evidence>
<dbReference type="Pfam" id="PF04226">
    <property type="entry name" value="Transgly_assoc"/>
    <property type="match status" value="1"/>
</dbReference>
<comment type="subcellular location">
    <subcellularLocation>
        <location evidence="1">Cell membrane</location>
        <topology evidence="1">Multi-pass membrane protein</topology>
    </subcellularLocation>
</comment>